<evidence type="ECO:0000259" key="1">
    <source>
        <dbReference type="Pfam" id="PF06742"/>
    </source>
</evidence>
<keyword evidence="3" id="KW-1185">Reference proteome</keyword>
<dbReference type="OrthoDB" id="272779at2"/>
<evidence type="ECO:0000313" key="3">
    <source>
        <dbReference type="Proteomes" id="UP000318717"/>
    </source>
</evidence>
<gene>
    <name evidence="2" type="ORF">VIN01S_22800</name>
</gene>
<dbReference type="Gene3D" id="2.60.120.600">
    <property type="entry name" value="Domain of unknown function DUF1214, C-terminal domain"/>
    <property type="match status" value="1"/>
</dbReference>
<dbReference type="RefSeq" id="WP_141345857.1">
    <property type="nucleotide sequence ID" value="NZ_BJLF01000010.1"/>
</dbReference>
<evidence type="ECO:0000313" key="2">
    <source>
        <dbReference type="EMBL" id="GEA51476.1"/>
    </source>
</evidence>
<protein>
    <recommendedName>
        <fullName evidence="1">DUF1214 domain-containing protein</fullName>
    </recommendedName>
</protein>
<dbReference type="SUPFAM" id="SSF160935">
    <property type="entry name" value="VPA0735-like"/>
    <property type="match status" value="1"/>
</dbReference>
<reference evidence="2 3" key="1">
    <citation type="submission" date="2019-06" db="EMBL/GenBank/DDBJ databases">
        <title>Whole genome shotgun sequence of Vibrio inusitatus NBRC 102082.</title>
        <authorList>
            <person name="Hosoyama A."/>
            <person name="Uohara A."/>
            <person name="Ohji S."/>
            <person name="Ichikawa N."/>
        </authorList>
    </citation>
    <scope>NUCLEOTIDE SEQUENCE [LARGE SCALE GENOMIC DNA]</scope>
    <source>
        <strain evidence="2 3">NBRC 102082</strain>
    </source>
</reference>
<dbReference type="PANTHER" id="PTHR36509:SF3">
    <property type="entry name" value="SIGNAL PEPTIDE PROTEIN"/>
    <property type="match status" value="1"/>
</dbReference>
<dbReference type="EMBL" id="BJLF01000010">
    <property type="protein sequence ID" value="GEA51476.1"/>
    <property type="molecule type" value="Genomic_DNA"/>
</dbReference>
<dbReference type="PANTHER" id="PTHR36509">
    <property type="entry name" value="BLL3101 PROTEIN"/>
    <property type="match status" value="1"/>
</dbReference>
<dbReference type="InterPro" id="IPR010621">
    <property type="entry name" value="DUF1214"/>
</dbReference>
<dbReference type="Pfam" id="PF06742">
    <property type="entry name" value="DUF1214"/>
    <property type="match status" value="1"/>
</dbReference>
<accession>A0A4Y3HWH1</accession>
<proteinExistence type="predicted"/>
<dbReference type="InterPro" id="IPR037049">
    <property type="entry name" value="DUF1214_C_sf"/>
</dbReference>
<dbReference type="AlphaFoldDB" id="A0A4Y3HWH1"/>
<dbReference type="Proteomes" id="UP000318717">
    <property type="component" value="Unassembled WGS sequence"/>
</dbReference>
<feature type="domain" description="DUF1214" evidence="1">
    <location>
        <begin position="2"/>
        <end position="78"/>
    </location>
</feature>
<sequence>MPANNFWSINTYNATERSMIVNEDFNWGANSYHEALVYNDDGSVTLTFGSQSNDGNKNHIQTNEGEGFFIWFRTYSPSAHWYDNSWVLPNVEKTKCN</sequence>
<name>A0A4Y3HWH1_9VIBR</name>
<comment type="caution">
    <text evidence="2">The sequence shown here is derived from an EMBL/GenBank/DDBJ whole genome shotgun (WGS) entry which is preliminary data.</text>
</comment>
<organism evidence="2 3">
    <name type="scientific">Vibrio inusitatus NBRC 102082</name>
    <dbReference type="NCBI Taxonomy" id="1219070"/>
    <lineage>
        <taxon>Bacteria</taxon>
        <taxon>Pseudomonadati</taxon>
        <taxon>Pseudomonadota</taxon>
        <taxon>Gammaproteobacteria</taxon>
        <taxon>Vibrionales</taxon>
        <taxon>Vibrionaceae</taxon>
        <taxon>Vibrio</taxon>
    </lineage>
</organism>